<dbReference type="SUPFAM" id="SSF53474">
    <property type="entry name" value="alpha/beta-Hydrolases"/>
    <property type="match status" value="1"/>
</dbReference>
<accession>A0A367WWS5</accession>
<comment type="caution">
    <text evidence="4">The sequence shown here is derived from an EMBL/GenBank/DDBJ whole genome shotgun (WGS) entry which is preliminary data.</text>
</comment>
<reference evidence="4 5" key="1">
    <citation type="submission" date="2014-07" db="EMBL/GenBank/DDBJ databases">
        <title>Draft genome sequence of Thalassospira profundimaris PR54-5.</title>
        <authorList>
            <person name="Lai Q."/>
            <person name="Shao Z."/>
        </authorList>
    </citation>
    <scope>NUCLEOTIDE SEQUENCE [LARGE SCALE GENOMIC DNA]</scope>
    <source>
        <strain evidence="4 5">PR54-5</strain>
    </source>
</reference>
<evidence type="ECO:0000313" key="4">
    <source>
        <dbReference type="EMBL" id="RCK45120.1"/>
    </source>
</evidence>
<dbReference type="Proteomes" id="UP000252255">
    <property type="component" value="Unassembled WGS sequence"/>
</dbReference>
<protein>
    <submittedName>
        <fullName evidence="4">Lipase</fullName>
    </submittedName>
</protein>
<feature type="signal peptide" evidence="2">
    <location>
        <begin position="1"/>
        <end position="30"/>
    </location>
</feature>
<dbReference type="InterPro" id="IPR050300">
    <property type="entry name" value="GDXG_lipolytic_enzyme"/>
</dbReference>
<dbReference type="RefSeq" id="WP_114098633.1">
    <property type="nucleotide sequence ID" value="NZ_JPWI01000008.1"/>
</dbReference>
<evidence type="ECO:0000256" key="2">
    <source>
        <dbReference type="SAM" id="SignalP"/>
    </source>
</evidence>
<organism evidence="4 5">
    <name type="scientific">Thalassospira profundimaris</name>
    <dbReference type="NCBI Taxonomy" id="502049"/>
    <lineage>
        <taxon>Bacteria</taxon>
        <taxon>Pseudomonadati</taxon>
        <taxon>Pseudomonadota</taxon>
        <taxon>Alphaproteobacteria</taxon>
        <taxon>Rhodospirillales</taxon>
        <taxon>Thalassospiraceae</taxon>
        <taxon>Thalassospira</taxon>
    </lineage>
</organism>
<gene>
    <name evidence="4" type="ORF">TH30_14050</name>
</gene>
<dbReference type="AlphaFoldDB" id="A0A367WWS5"/>
<keyword evidence="2" id="KW-0732">Signal</keyword>
<dbReference type="Pfam" id="PF07859">
    <property type="entry name" value="Abhydrolase_3"/>
    <property type="match status" value="1"/>
</dbReference>
<evidence type="ECO:0000313" key="5">
    <source>
        <dbReference type="Proteomes" id="UP000252255"/>
    </source>
</evidence>
<name>A0A367WWS5_9PROT</name>
<dbReference type="Gene3D" id="3.40.50.1820">
    <property type="entry name" value="alpha/beta hydrolase"/>
    <property type="match status" value="1"/>
</dbReference>
<evidence type="ECO:0000259" key="3">
    <source>
        <dbReference type="Pfam" id="PF07859"/>
    </source>
</evidence>
<feature type="domain" description="Alpha/beta hydrolase fold-3" evidence="3">
    <location>
        <begin position="110"/>
        <end position="318"/>
    </location>
</feature>
<sequence length="347" mass="37125">MSPFKTKVAAAAFSGVLALSTAIASSAAFAEPVLEPATQNFINVLEASGGPAIYTLTPTEARNVLAGAQSGKIAKPAVDITDTVFAVGPTGQTNVRIIRPAGNQQRLPVIVYFHGAGWVMGDKGTHDRLVRELAVRANAALVFVDYERSPEHRYPVAIEQDYAVTKYVAEHAEQLNVDPTRLAIAGDSVGGNMTAVVSLLAQERKGPAITAQVLFYPVTDANFDNGSYTSFANGPWLTRPAMEWFWNQYLPEGIDRTDPKITPIHATQDQLAGQAPALVITAENDVLRDEGEAYARKLSQAGVDVTVTRYNGTIHDFVMLNALADTPAAKAAIAQAGQYLHNALHGE</sequence>
<dbReference type="GO" id="GO:0016787">
    <property type="term" value="F:hydrolase activity"/>
    <property type="evidence" value="ECO:0007669"/>
    <property type="project" value="UniProtKB-KW"/>
</dbReference>
<evidence type="ECO:0000256" key="1">
    <source>
        <dbReference type="ARBA" id="ARBA00022801"/>
    </source>
</evidence>
<keyword evidence="1" id="KW-0378">Hydrolase</keyword>
<proteinExistence type="predicted"/>
<dbReference type="OrthoDB" id="9806180at2"/>
<dbReference type="EMBL" id="JPWI01000008">
    <property type="protein sequence ID" value="RCK45120.1"/>
    <property type="molecule type" value="Genomic_DNA"/>
</dbReference>
<dbReference type="PANTHER" id="PTHR48081">
    <property type="entry name" value="AB HYDROLASE SUPERFAMILY PROTEIN C4A8.06C"/>
    <property type="match status" value="1"/>
</dbReference>
<dbReference type="InterPro" id="IPR013094">
    <property type="entry name" value="AB_hydrolase_3"/>
</dbReference>
<dbReference type="InterPro" id="IPR029058">
    <property type="entry name" value="AB_hydrolase_fold"/>
</dbReference>
<feature type="chain" id="PRO_5016719777" evidence="2">
    <location>
        <begin position="31"/>
        <end position="347"/>
    </location>
</feature>
<dbReference type="PANTHER" id="PTHR48081:SF8">
    <property type="entry name" value="ALPHA_BETA HYDROLASE FOLD-3 DOMAIN-CONTAINING PROTEIN-RELATED"/>
    <property type="match status" value="1"/>
</dbReference>